<evidence type="ECO:0000256" key="9">
    <source>
        <dbReference type="ARBA" id="ARBA00022842"/>
    </source>
</evidence>
<dbReference type="NCBIfam" id="TIGR00150">
    <property type="entry name" value="T6A_YjeE"/>
    <property type="match status" value="1"/>
</dbReference>
<gene>
    <name evidence="11" type="primary">tsaE</name>
    <name evidence="11" type="ORF">RM530_15075</name>
</gene>
<evidence type="ECO:0000256" key="1">
    <source>
        <dbReference type="ARBA" id="ARBA00004496"/>
    </source>
</evidence>
<dbReference type="RefSeq" id="WP_311366082.1">
    <property type="nucleotide sequence ID" value="NZ_JAVRIC010000024.1"/>
</dbReference>
<dbReference type="InterPro" id="IPR003442">
    <property type="entry name" value="T6A_TsaE"/>
</dbReference>
<evidence type="ECO:0000313" key="12">
    <source>
        <dbReference type="Proteomes" id="UP001254608"/>
    </source>
</evidence>
<dbReference type="SUPFAM" id="SSF52540">
    <property type="entry name" value="P-loop containing nucleoside triphosphate hydrolases"/>
    <property type="match status" value="1"/>
</dbReference>
<evidence type="ECO:0000256" key="2">
    <source>
        <dbReference type="ARBA" id="ARBA00007599"/>
    </source>
</evidence>
<dbReference type="Gene3D" id="3.40.50.300">
    <property type="entry name" value="P-loop containing nucleotide triphosphate hydrolases"/>
    <property type="match status" value="1"/>
</dbReference>
<name>A0ABU2WMA5_9GAMM</name>
<comment type="caution">
    <text evidence="11">The sequence shown here is derived from an EMBL/GenBank/DDBJ whole genome shotgun (WGS) entry which is preliminary data.</text>
</comment>
<keyword evidence="5" id="KW-0819">tRNA processing</keyword>
<evidence type="ECO:0000256" key="8">
    <source>
        <dbReference type="ARBA" id="ARBA00022840"/>
    </source>
</evidence>
<evidence type="ECO:0000256" key="4">
    <source>
        <dbReference type="ARBA" id="ARBA00022490"/>
    </source>
</evidence>
<evidence type="ECO:0000313" key="11">
    <source>
        <dbReference type="EMBL" id="MDT0498670.1"/>
    </source>
</evidence>
<dbReference type="CDD" id="cd02019">
    <property type="entry name" value="NK"/>
    <property type="match status" value="1"/>
</dbReference>
<keyword evidence="9" id="KW-0460">Magnesium</keyword>
<accession>A0ABU2WMA5</accession>
<evidence type="ECO:0000256" key="7">
    <source>
        <dbReference type="ARBA" id="ARBA00022741"/>
    </source>
</evidence>
<dbReference type="Pfam" id="PF02367">
    <property type="entry name" value="TsaE"/>
    <property type="match status" value="1"/>
</dbReference>
<proteinExistence type="inferred from homology"/>
<comment type="similarity">
    <text evidence="2">Belongs to the TsaE family.</text>
</comment>
<organism evidence="11 12">
    <name type="scientific">Banduia mediterranea</name>
    <dbReference type="NCBI Taxonomy" id="3075609"/>
    <lineage>
        <taxon>Bacteria</taxon>
        <taxon>Pseudomonadati</taxon>
        <taxon>Pseudomonadota</taxon>
        <taxon>Gammaproteobacteria</taxon>
        <taxon>Nevskiales</taxon>
        <taxon>Algiphilaceae</taxon>
        <taxon>Banduia</taxon>
    </lineage>
</organism>
<protein>
    <recommendedName>
        <fullName evidence="3">tRNA threonylcarbamoyladenosine biosynthesis protein TsaE</fullName>
    </recommendedName>
    <alternativeName>
        <fullName evidence="10">t(6)A37 threonylcarbamoyladenosine biosynthesis protein TsaE</fullName>
    </alternativeName>
</protein>
<sequence>MKRFLADEAATIEIGRALAAALVDVPGAVIFLEGDLGAGKTTLARSILRGLGVRGTVRSPTYTLLEPYELELRRILHVDLYRIADPDELDQLGLNDYPSGETLWLVEWPQRGISHLPAADLEIRLQADAAGRNLEIAARTALGRAIEAAFSAQIGRIQGRLQGFTLTNR</sequence>
<keyword evidence="7" id="KW-0547">Nucleotide-binding</keyword>
<dbReference type="InterPro" id="IPR027417">
    <property type="entry name" value="P-loop_NTPase"/>
</dbReference>
<evidence type="ECO:0000256" key="5">
    <source>
        <dbReference type="ARBA" id="ARBA00022694"/>
    </source>
</evidence>
<keyword evidence="6" id="KW-0479">Metal-binding</keyword>
<dbReference type="Proteomes" id="UP001254608">
    <property type="component" value="Unassembled WGS sequence"/>
</dbReference>
<dbReference type="PANTHER" id="PTHR33540:SF2">
    <property type="entry name" value="TRNA THREONYLCARBAMOYLADENOSINE BIOSYNTHESIS PROTEIN TSAE"/>
    <property type="match status" value="1"/>
</dbReference>
<evidence type="ECO:0000256" key="6">
    <source>
        <dbReference type="ARBA" id="ARBA00022723"/>
    </source>
</evidence>
<evidence type="ECO:0000256" key="10">
    <source>
        <dbReference type="ARBA" id="ARBA00032441"/>
    </source>
</evidence>
<keyword evidence="4" id="KW-0963">Cytoplasm</keyword>
<dbReference type="PANTHER" id="PTHR33540">
    <property type="entry name" value="TRNA THREONYLCARBAMOYLADENOSINE BIOSYNTHESIS PROTEIN TSAE"/>
    <property type="match status" value="1"/>
</dbReference>
<reference evidence="11 12" key="1">
    <citation type="submission" date="2023-09" db="EMBL/GenBank/DDBJ databases">
        <authorList>
            <person name="Rey-Velasco X."/>
        </authorList>
    </citation>
    <scope>NUCLEOTIDE SEQUENCE [LARGE SCALE GENOMIC DNA]</scope>
    <source>
        <strain evidence="11 12">W345</strain>
    </source>
</reference>
<evidence type="ECO:0000256" key="3">
    <source>
        <dbReference type="ARBA" id="ARBA00019010"/>
    </source>
</evidence>
<comment type="subcellular location">
    <subcellularLocation>
        <location evidence="1">Cytoplasm</location>
    </subcellularLocation>
</comment>
<keyword evidence="8" id="KW-0067">ATP-binding</keyword>
<keyword evidence="12" id="KW-1185">Reference proteome</keyword>
<dbReference type="EMBL" id="JAVRIC010000024">
    <property type="protein sequence ID" value="MDT0498670.1"/>
    <property type="molecule type" value="Genomic_DNA"/>
</dbReference>